<reference evidence="1" key="1">
    <citation type="journal article" date="2014" name="Int. J. Syst. Evol. Microbiol.">
        <title>Complete genome sequence of Corynebacterium casei LMG S-19264T (=DSM 44701T), isolated from a smear-ripened cheese.</title>
        <authorList>
            <consortium name="US DOE Joint Genome Institute (JGI-PGF)"/>
            <person name="Walter F."/>
            <person name="Albersmeier A."/>
            <person name="Kalinowski J."/>
            <person name="Ruckert C."/>
        </authorList>
    </citation>
    <scope>NUCLEOTIDE SEQUENCE</scope>
    <source>
        <strain evidence="1">CGMCC 1.15794</strain>
    </source>
</reference>
<dbReference type="EMBL" id="BMJY01000001">
    <property type="protein sequence ID" value="GGH34114.1"/>
    <property type="molecule type" value="Genomic_DNA"/>
</dbReference>
<accession>A0A917IC65</accession>
<evidence type="ECO:0000313" key="1">
    <source>
        <dbReference type="EMBL" id="GGH34114.1"/>
    </source>
</evidence>
<dbReference type="Proteomes" id="UP000657592">
    <property type="component" value="Unassembled WGS sequence"/>
</dbReference>
<dbReference type="AlphaFoldDB" id="A0A917IC65"/>
<dbReference type="RefSeq" id="WP_188754339.1">
    <property type="nucleotide sequence ID" value="NZ_BMJY01000001.1"/>
</dbReference>
<proteinExistence type="predicted"/>
<keyword evidence="2" id="KW-1185">Reference proteome</keyword>
<gene>
    <name evidence="1" type="ORF">GCM10010921_01560</name>
</gene>
<sequence length="54" mass="5958">MKITDEAVERALASWFESVTHAGAYESVAEHVKERNRPRMRAALEAALAEDGGE</sequence>
<organism evidence="1 2">
    <name type="scientific">Microbacterium album</name>
    <dbReference type="NCBI Taxonomy" id="2053191"/>
    <lineage>
        <taxon>Bacteria</taxon>
        <taxon>Bacillati</taxon>
        <taxon>Actinomycetota</taxon>
        <taxon>Actinomycetes</taxon>
        <taxon>Micrococcales</taxon>
        <taxon>Microbacteriaceae</taxon>
        <taxon>Microbacterium</taxon>
    </lineage>
</organism>
<comment type="caution">
    <text evidence="1">The sequence shown here is derived from an EMBL/GenBank/DDBJ whole genome shotgun (WGS) entry which is preliminary data.</text>
</comment>
<reference evidence="1" key="2">
    <citation type="submission" date="2020-09" db="EMBL/GenBank/DDBJ databases">
        <authorList>
            <person name="Sun Q."/>
            <person name="Zhou Y."/>
        </authorList>
    </citation>
    <scope>NUCLEOTIDE SEQUENCE</scope>
    <source>
        <strain evidence="1">CGMCC 1.15794</strain>
    </source>
</reference>
<name>A0A917IC65_9MICO</name>
<protein>
    <submittedName>
        <fullName evidence="1">Uncharacterized protein</fullName>
    </submittedName>
</protein>
<evidence type="ECO:0000313" key="2">
    <source>
        <dbReference type="Proteomes" id="UP000657592"/>
    </source>
</evidence>